<evidence type="ECO:0000313" key="3">
    <source>
        <dbReference type="Proteomes" id="UP000265520"/>
    </source>
</evidence>
<reference evidence="2 3" key="1">
    <citation type="journal article" date="2018" name="Front. Plant Sci.">
        <title>Red Clover (Trifolium pratense) and Zigzag Clover (T. medium) - A Picture of Genomic Similarities and Differences.</title>
        <authorList>
            <person name="Dluhosova J."/>
            <person name="Istvanek J."/>
            <person name="Nedelnik J."/>
            <person name="Repkova J."/>
        </authorList>
    </citation>
    <scope>NUCLEOTIDE SEQUENCE [LARGE SCALE GENOMIC DNA]</scope>
    <source>
        <strain evidence="3">cv. 10/8</strain>
        <tissue evidence="2">Leaf</tissue>
    </source>
</reference>
<evidence type="ECO:0000256" key="1">
    <source>
        <dbReference type="SAM" id="MobiDB-lite"/>
    </source>
</evidence>
<feature type="region of interest" description="Disordered" evidence="1">
    <location>
        <begin position="17"/>
        <end position="60"/>
    </location>
</feature>
<sequence length="70" mass="7460">EYMRLMKEDGIIITGDDIAQVSPLKERKDSSDSEDDHPASEGKVITGTEGASDAQVVKGKEPVVTDTVGI</sequence>
<keyword evidence="3" id="KW-1185">Reference proteome</keyword>
<proteinExistence type="predicted"/>
<dbReference type="EMBL" id="LXQA010466757">
    <property type="protein sequence ID" value="MCI53658.1"/>
    <property type="molecule type" value="Genomic_DNA"/>
</dbReference>
<dbReference type="AlphaFoldDB" id="A0A392SXU5"/>
<evidence type="ECO:0000313" key="2">
    <source>
        <dbReference type="EMBL" id="MCI53658.1"/>
    </source>
</evidence>
<protein>
    <submittedName>
        <fullName evidence="2">Uncharacterized protein</fullName>
    </submittedName>
</protein>
<organism evidence="2 3">
    <name type="scientific">Trifolium medium</name>
    <dbReference type="NCBI Taxonomy" id="97028"/>
    <lineage>
        <taxon>Eukaryota</taxon>
        <taxon>Viridiplantae</taxon>
        <taxon>Streptophyta</taxon>
        <taxon>Embryophyta</taxon>
        <taxon>Tracheophyta</taxon>
        <taxon>Spermatophyta</taxon>
        <taxon>Magnoliopsida</taxon>
        <taxon>eudicotyledons</taxon>
        <taxon>Gunneridae</taxon>
        <taxon>Pentapetalae</taxon>
        <taxon>rosids</taxon>
        <taxon>fabids</taxon>
        <taxon>Fabales</taxon>
        <taxon>Fabaceae</taxon>
        <taxon>Papilionoideae</taxon>
        <taxon>50 kb inversion clade</taxon>
        <taxon>NPAAA clade</taxon>
        <taxon>Hologalegina</taxon>
        <taxon>IRL clade</taxon>
        <taxon>Trifolieae</taxon>
        <taxon>Trifolium</taxon>
    </lineage>
</organism>
<name>A0A392SXU5_9FABA</name>
<comment type="caution">
    <text evidence="2">The sequence shown here is derived from an EMBL/GenBank/DDBJ whole genome shotgun (WGS) entry which is preliminary data.</text>
</comment>
<accession>A0A392SXU5</accession>
<dbReference type="Proteomes" id="UP000265520">
    <property type="component" value="Unassembled WGS sequence"/>
</dbReference>
<feature type="compositionally biased region" description="Basic and acidic residues" evidence="1">
    <location>
        <begin position="24"/>
        <end position="40"/>
    </location>
</feature>
<feature type="non-terminal residue" evidence="2">
    <location>
        <position position="1"/>
    </location>
</feature>